<dbReference type="Proteomes" id="UP001501585">
    <property type="component" value="Unassembled WGS sequence"/>
</dbReference>
<evidence type="ECO:0000313" key="1">
    <source>
        <dbReference type="EMBL" id="GAA2006378.1"/>
    </source>
</evidence>
<proteinExistence type="predicted"/>
<sequence>MAATTSAAETATRAATFRSRAAEGPWALVETGSRGAVRHGAIVSEVSRRAAFAEEGLSMGVRLPYRGGTNQTNEHAALGT</sequence>
<reference evidence="1 2" key="1">
    <citation type="journal article" date="2019" name="Int. J. Syst. Evol. Microbiol.">
        <title>The Global Catalogue of Microorganisms (GCM) 10K type strain sequencing project: providing services to taxonomists for standard genome sequencing and annotation.</title>
        <authorList>
            <consortium name="The Broad Institute Genomics Platform"/>
            <consortium name="The Broad Institute Genome Sequencing Center for Infectious Disease"/>
            <person name="Wu L."/>
            <person name="Ma J."/>
        </authorList>
    </citation>
    <scope>NUCLEOTIDE SEQUENCE [LARGE SCALE GENOMIC DNA]</scope>
    <source>
        <strain evidence="1 2">JCM 15313</strain>
    </source>
</reference>
<comment type="caution">
    <text evidence="1">The sequence shown here is derived from an EMBL/GenBank/DDBJ whole genome shotgun (WGS) entry which is preliminary data.</text>
</comment>
<organism evidence="1 2">
    <name type="scientific">Nocardiopsis rhodophaea</name>
    <dbReference type="NCBI Taxonomy" id="280238"/>
    <lineage>
        <taxon>Bacteria</taxon>
        <taxon>Bacillati</taxon>
        <taxon>Actinomycetota</taxon>
        <taxon>Actinomycetes</taxon>
        <taxon>Streptosporangiales</taxon>
        <taxon>Nocardiopsidaceae</taxon>
        <taxon>Nocardiopsis</taxon>
    </lineage>
</organism>
<protein>
    <submittedName>
        <fullName evidence="1">Uncharacterized protein</fullName>
    </submittedName>
</protein>
<gene>
    <name evidence="1" type="ORF">GCM10009799_37380</name>
</gene>
<keyword evidence="2" id="KW-1185">Reference proteome</keyword>
<accession>A0ABN2TFW8</accession>
<name>A0ABN2TFW8_9ACTN</name>
<dbReference type="EMBL" id="BAAAPC010000016">
    <property type="protein sequence ID" value="GAA2006378.1"/>
    <property type="molecule type" value="Genomic_DNA"/>
</dbReference>
<evidence type="ECO:0000313" key="2">
    <source>
        <dbReference type="Proteomes" id="UP001501585"/>
    </source>
</evidence>